<evidence type="ECO:0000256" key="1">
    <source>
        <dbReference type="SAM" id="Phobius"/>
    </source>
</evidence>
<sequence length="322" mass="32974">MPKLASTPVEGSVHRVRSGASSVLTGVRRGHPALFWFAVAAGGLVVAAAVGLVVDDRVLLGAPLWLKPLKFALSFGIYALALAWMLSLVDGGRRTGAVLGWIVAVGSAAEVGIIFAQAARGVRSHFNEDTDIDALLFSIMGMTVAVIWLATAWLAVGVLRRPGVDPVVTSSIRLGLSVALLGMLVGVVMSVNGGHAVGVADGGPGLAVFGWSTAGGDLRVAHFVGMHALQVLPLLAAVLLAVPRRTLPTGARLPLVRLAGAAYLVLLGLLTWQALRGQPLTAPDGATLAVLGALLVAVGAAAVVIVRRGRAPVSRTVRAPAR</sequence>
<keyword evidence="1" id="KW-0812">Transmembrane</keyword>
<keyword evidence="3" id="KW-1185">Reference proteome</keyword>
<keyword evidence="1" id="KW-1133">Transmembrane helix</keyword>
<proteinExistence type="predicted"/>
<feature type="transmembrane region" description="Helical" evidence="1">
    <location>
        <begin position="96"/>
        <end position="115"/>
    </location>
</feature>
<feature type="transmembrane region" description="Helical" evidence="1">
    <location>
        <begin position="34"/>
        <end position="54"/>
    </location>
</feature>
<evidence type="ECO:0000313" key="2">
    <source>
        <dbReference type="EMBL" id="MCO1653667.1"/>
    </source>
</evidence>
<evidence type="ECO:0000313" key="3">
    <source>
        <dbReference type="Proteomes" id="UP001165283"/>
    </source>
</evidence>
<feature type="transmembrane region" description="Helical" evidence="1">
    <location>
        <begin position="287"/>
        <end position="306"/>
    </location>
</feature>
<accession>A0ABT0ZSG3</accession>
<dbReference type="Proteomes" id="UP001165283">
    <property type="component" value="Unassembled WGS sequence"/>
</dbReference>
<feature type="transmembrane region" description="Helical" evidence="1">
    <location>
        <begin position="171"/>
        <end position="191"/>
    </location>
</feature>
<dbReference type="RefSeq" id="WP_252435255.1">
    <property type="nucleotide sequence ID" value="NZ_JAGSOV010000005.1"/>
</dbReference>
<reference evidence="2" key="1">
    <citation type="submission" date="2021-04" db="EMBL/GenBank/DDBJ databases">
        <title>Pseudonocardia sp. nov., isolated from sandy soil of mangrove forest.</title>
        <authorList>
            <person name="Zan Z."/>
            <person name="Huang R."/>
            <person name="Liu W."/>
        </authorList>
    </citation>
    <scope>NUCLEOTIDE SEQUENCE</scope>
    <source>
        <strain evidence="2">S2-4</strain>
    </source>
</reference>
<feature type="transmembrane region" description="Helical" evidence="1">
    <location>
        <begin position="69"/>
        <end position="89"/>
    </location>
</feature>
<feature type="transmembrane region" description="Helical" evidence="1">
    <location>
        <begin position="220"/>
        <end position="242"/>
    </location>
</feature>
<comment type="caution">
    <text evidence="2">The sequence shown here is derived from an EMBL/GenBank/DDBJ whole genome shotgun (WGS) entry which is preliminary data.</text>
</comment>
<protein>
    <submittedName>
        <fullName evidence="2">Uncharacterized protein</fullName>
    </submittedName>
</protein>
<keyword evidence="1" id="KW-0472">Membrane</keyword>
<organism evidence="2 3">
    <name type="scientific">Pseudonocardia humida</name>
    <dbReference type="NCBI Taxonomy" id="2800819"/>
    <lineage>
        <taxon>Bacteria</taxon>
        <taxon>Bacillati</taxon>
        <taxon>Actinomycetota</taxon>
        <taxon>Actinomycetes</taxon>
        <taxon>Pseudonocardiales</taxon>
        <taxon>Pseudonocardiaceae</taxon>
        <taxon>Pseudonocardia</taxon>
    </lineage>
</organism>
<dbReference type="EMBL" id="JAGSOV010000005">
    <property type="protein sequence ID" value="MCO1653667.1"/>
    <property type="molecule type" value="Genomic_DNA"/>
</dbReference>
<name>A0ABT0ZSG3_9PSEU</name>
<feature type="transmembrane region" description="Helical" evidence="1">
    <location>
        <begin position="135"/>
        <end position="159"/>
    </location>
</feature>
<feature type="transmembrane region" description="Helical" evidence="1">
    <location>
        <begin position="254"/>
        <end position="275"/>
    </location>
</feature>
<gene>
    <name evidence="2" type="ORF">KDL28_01220</name>
</gene>